<dbReference type="EMBL" id="FMZE01000001">
    <property type="protein sequence ID" value="SDC02256.1"/>
    <property type="molecule type" value="Genomic_DNA"/>
</dbReference>
<keyword evidence="2" id="KW-1185">Reference proteome</keyword>
<organism evidence="1 2">
    <name type="scientific">Prauserella marina</name>
    <dbReference type="NCBI Taxonomy" id="530584"/>
    <lineage>
        <taxon>Bacteria</taxon>
        <taxon>Bacillati</taxon>
        <taxon>Actinomycetota</taxon>
        <taxon>Actinomycetes</taxon>
        <taxon>Pseudonocardiales</taxon>
        <taxon>Pseudonocardiaceae</taxon>
        <taxon>Prauserella</taxon>
    </lineage>
</organism>
<protein>
    <submittedName>
        <fullName evidence="1">Uncharacterized protein</fullName>
    </submittedName>
</protein>
<name>A0A222VM97_9PSEU</name>
<dbReference type="RefSeq" id="WP_091794847.1">
    <property type="nucleotide sequence ID" value="NZ_CP016353.1"/>
</dbReference>
<reference evidence="1 2" key="1">
    <citation type="submission" date="2016-10" db="EMBL/GenBank/DDBJ databases">
        <authorList>
            <person name="de Groot N.N."/>
        </authorList>
    </citation>
    <scope>NUCLEOTIDE SEQUENCE [LARGE SCALE GENOMIC DNA]</scope>
    <source>
        <strain evidence="1 2">CGMCC 4.5506</strain>
    </source>
</reference>
<sequence>MSSPRDADTGEQSEADQIAARIVDAGRLKHPRLHVAIVVVLGVLTAVSVVAAIVRLSLLPLLPLAPLGVAAYLAWRARAATGDRKVIAWTAALTVMAALAFWLLAVIGRILA</sequence>
<dbReference type="STRING" id="530584.SAMN05421630_101102"/>
<accession>A0A222VM97</accession>
<proteinExistence type="predicted"/>
<dbReference type="KEGG" id="pmad:BAY61_08720"/>
<evidence type="ECO:0000313" key="2">
    <source>
        <dbReference type="Proteomes" id="UP000199494"/>
    </source>
</evidence>
<dbReference type="Proteomes" id="UP000199494">
    <property type="component" value="Unassembled WGS sequence"/>
</dbReference>
<gene>
    <name evidence="1" type="ORF">SAMN05421630_101102</name>
</gene>
<dbReference type="AlphaFoldDB" id="A0A222VM97"/>
<evidence type="ECO:0000313" key="1">
    <source>
        <dbReference type="EMBL" id="SDC02256.1"/>
    </source>
</evidence>